<evidence type="ECO:0000256" key="3">
    <source>
        <dbReference type="SAM" id="Coils"/>
    </source>
</evidence>
<dbReference type="SUPFAM" id="SSF111369">
    <property type="entry name" value="HlyD-like secretion proteins"/>
    <property type="match status" value="1"/>
</dbReference>
<organism evidence="6 7">
    <name type="scientific">Sedimentimonas flavescens</name>
    <dbReference type="NCBI Taxonomy" id="2851012"/>
    <lineage>
        <taxon>Bacteria</taxon>
        <taxon>Pseudomonadati</taxon>
        <taxon>Pseudomonadota</taxon>
        <taxon>Alphaproteobacteria</taxon>
        <taxon>Rhodobacterales</taxon>
        <taxon>Rhodobacter group</taxon>
        <taxon>Sedimentimonas</taxon>
    </lineage>
</organism>
<dbReference type="EMBL" id="JAOWKW010000006">
    <property type="protein sequence ID" value="MCV2878921.1"/>
    <property type="molecule type" value="Genomic_DNA"/>
</dbReference>
<name>A0ABT2ZYU4_9RHOB</name>
<evidence type="ECO:0000259" key="5">
    <source>
        <dbReference type="Pfam" id="PF25881"/>
    </source>
</evidence>
<dbReference type="Pfam" id="PF25881">
    <property type="entry name" value="HH_YBHG"/>
    <property type="match status" value="1"/>
</dbReference>
<accession>A0ABT2ZYU4</accession>
<dbReference type="Gene3D" id="2.40.50.100">
    <property type="match status" value="1"/>
</dbReference>
<comment type="caution">
    <text evidence="6">The sequence shown here is derived from an EMBL/GenBank/DDBJ whole genome shotgun (WGS) entry which is preliminary data.</text>
</comment>
<feature type="domain" description="YbhG-like alpha-helical hairpin" evidence="5">
    <location>
        <begin position="68"/>
        <end position="187"/>
    </location>
</feature>
<evidence type="ECO:0000313" key="7">
    <source>
        <dbReference type="Proteomes" id="UP001526166"/>
    </source>
</evidence>
<dbReference type="PANTHER" id="PTHR32347:SF23">
    <property type="entry name" value="BLL5650 PROTEIN"/>
    <property type="match status" value="1"/>
</dbReference>
<keyword evidence="4" id="KW-0732">Signal</keyword>
<keyword evidence="7" id="KW-1185">Reference proteome</keyword>
<keyword evidence="2 3" id="KW-0175">Coiled coil</keyword>
<feature type="chain" id="PRO_5046114102" evidence="4">
    <location>
        <begin position="22"/>
        <end position="317"/>
    </location>
</feature>
<evidence type="ECO:0000256" key="1">
    <source>
        <dbReference type="ARBA" id="ARBA00004196"/>
    </source>
</evidence>
<proteinExistence type="predicted"/>
<dbReference type="Proteomes" id="UP001526166">
    <property type="component" value="Unassembled WGS sequence"/>
</dbReference>
<dbReference type="Gene3D" id="1.10.287.470">
    <property type="entry name" value="Helix hairpin bin"/>
    <property type="match status" value="1"/>
</dbReference>
<reference evidence="6 7" key="1">
    <citation type="submission" date="2022-10" db="EMBL/GenBank/DDBJ databases">
        <title>Sinirhodobacter sp. nov., isolated from ocean surface sediments.</title>
        <authorList>
            <person name="He W."/>
            <person name="Wang L."/>
            <person name="Zhang D.-F."/>
        </authorList>
    </citation>
    <scope>NUCLEOTIDE SEQUENCE [LARGE SCALE GENOMIC DNA]</scope>
    <source>
        <strain evidence="6 7">WL0115</strain>
    </source>
</reference>
<evidence type="ECO:0000256" key="4">
    <source>
        <dbReference type="SAM" id="SignalP"/>
    </source>
</evidence>
<evidence type="ECO:0000313" key="6">
    <source>
        <dbReference type="EMBL" id="MCV2878921.1"/>
    </source>
</evidence>
<comment type="subcellular location">
    <subcellularLocation>
        <location evidence="1">Cell envelope</location>
    </subcellularLocation>
</comment>
<sequence length="317" mass="33038">MTMDICSVPILSALIGACAAASPLGTGYVEGDYVLLAPIATAQVESLEVARGERFAAGEVLVRQERRDAELSVARAAAALAQAESQLSNLRLGRRPEEIQVIEASLASAMAQLAEFERQLARLSTLAARGAASEAQREDAETAVSVARASVAQIEANLAVARLPARPEEIAAAEAAVQAARADLDKAGWTLAKRDLTAPADGVVSDILRMPGEMAGPSAPVLSLLPDGAVKLRLYVPEGEIAALSTGMRLAVQCDGCAEGLSARISYIADGPEFTPPVIYSLQSRQKLVYLVEAQPEGEASLKPGQIVDVSLVGDAK</sequence>
<feature type="coiled-coil region" evidence="3">
    <location>
        <begin position="66"/>
        <end position="126"/>
    </location>
</feature>
<feature type="signal peptide" evidence="4">
    <location>
        <begin position="1"/>
        <end position="21"/>
    </location>
</feature>
<protein>
    <submittedName>
        <fullName evidence="6">HlyD family efflux transporter periplasmic adaptor subunit</fullName>
    </submittedName>
</protein>
<evidence type="ECO:0000256" key="2">
    <source>
        <dbReference type="ARBA" id="ARBA00023054"/>
    </source>
</evidence>
<dbReference type="InterPro" id="IPR050465">
    <property type="entry name" value="UPF0194_transport"/>
</dbReference>
<gene>
    <name evidence="6" type="ORF">OE699_08635</name>
</gene>
<dbReference type="PANTHER" id="PTHR32347">
    <property type="entry name" value="EFFLUX SYSTEM COMPONENT YKNX-RELATED"/>
    <property type="match status" value="1"/>
</dbReference>
<dbReference type="InterPro" id="IPR059052">
    <property type="entry name" value="HH_YbhG-like"/>
</dbReference>